<dbReference type="InterPro" id="IPR013785">
    <property type="entry name" value="Aldolase_TIM"/>
</dbReference>
<dbReference type="SFLD" id="SFLDG01067">
    <property type="entry name" value="SPASM/twitch_domain_containing"/>
    <property type="match status" value="1"/>
</dbReference>
<evidence type="ECO:0000256" key="1">
    <source>
        <dbReference type="ARBA" id="ARBA00001966"/>
    </source>
</evidence>
<reference evidence="7" key="2">
    <citation type="submission" date="2023-02" db="EMBL/GenBank/DDBJ databases">
        <authorList>
            <person name="Rayyan A."/>
            <person name="Meyer T."/>
            <person name="Kyndt J.A."/>
        </authorList>
    </citation>
    <scope>NUCLEOTIDE SEQUENCE</scope>
    <source>
        <strain evidence="7">DSM 9987</strain>
    </source>
</reference>
<keyword evidence="8" id="KW-1185">Reference proteome</keyword>
<sequence length="447" mass="49072">MYFLRREPFGGVLYHTETGTLKFINHTGYEICFGISRKWSDDDIVGYIGERFNVEAPEAVIRDIRSVRDDLDHPDRWNRAHGVAIGVTHGCVPTLSAPLEIHWEVTGKCNLRCMHCYNESSAAGRQPSLDEIRSVVEEVREAGVKVRGIIVSGGEPLMHSDLRTILELIRPLAAEVVLATNGTLVTAANIDWIAGAVDLVNVSVDAADSTDFARFRGRPDVLERVVAALRLFRDRGVPVVAQTTVSRRNIDALDDLAVLLKRNGVASWVVRMPLPIGRARENTTVFLDDGEAIAREPLFQAIRDRHRADFDTMHIGNRFMWSHSEPFEDTGPRNGLATCAAGTMLATIRSDGTMVPCAIFGDTEVPTAHSGMIWNGHFLSEWRDAGCFRAMRGIALAGIDPCNRCSKLSVLCDGGCRALAFDAFGDVSAPDPSCAYVAAARRRRAAS</sequence>
<dbReference type="InterPro" id="IPR058240">
    <property type="entry name" value="rSAM_sf"/>
</dbReference>
<dbReference type="Gene3D" id="3.20.20.70">
    <property type="entry name" value="Aldolase class I"/>
    <property type="match status" value="1"/>
</dbReference>
<dbReference type="SUPFAM" id="SSF102114">
    <property type="entry name" value="Radical SAM enzymes"/>
    <property type="match status" value="1"/>
</dbReference>
<evidence type="ECO:0000256" key="3">
    <source>
        <dbReference type="ARBA" id="ARBA00022723"/>
    </source>
</evidence>
<dbReference type="PROSITE" id="PS51918">
    <property type="entry name" value="RADICAL_SAM"/>
    <property type="match status" value="1"/>
</dbReference>
<evidence type="ECO:0000256" key="2">
    <source>
        <dbReference type="ARBA" id="ARBA00022691"/>
    </source>
</evidence>
<dbReference type="PANTHER" id="PTHR11228:SF7">
    <property type="entry name" value="PQQA PEPTIDE CYCLASE"/>
    <property type="match status" value="1"/>
</dbReference>
<evidence type="ECO:0000259" key="6">
    <source>
        <dbReference type="PROSITE" id="PS51918"/>
    </source>
</evidence>
<dbReference type="Proteomes" id="UP001165652">
    <property type="component" value="Unassembled WGS sequence"/>
</dbReference>
<dbReference type="PANTHER" id="PTHR11228">
    <property type="entry name" value="RADICAL SAM DOMAIN PROTEIN"/>
    <property type="match status" value="1"/>
</dbReference>
<evidence type="ECO:0000256" key="5">
    <source>
        <dbReference type="ARBA" id="ARBA00023014"/>
    </source>
</evidence>
<keyword evidence="4" id="KW-0408">Iron</keyword>
<keyword evidence="5" id="KW-0411">Iron-sulfur</keyword>
<gene>
    <name evidence="7" type="ORF">PQJ73_02365</name>
</gene>
<dbReference type="InterPro" id="IPR023885">
    <property type="entry name" value="4Fe4S-binding_SPASM_dom"/>
</dbReference>
<dbReference type="SFLD" id="SFLDG01386">
    <property type="entry name" value="main_SPASM_domain-containing"/>
    <property type="match status" value="1"/>
</dbReference>
<dbReference type="InterPro" id="IPR006638">
    <property type="entry name" value="Elp3/MiaA/NifB-like_rSAM"/>
</dbReference>
<dbReference type="RefSeq" id="WP_272775364.1">
    <property type="nucleotide sequence ID" value="NZ_JAQQLI010000002.1"/>
</dbReference>
<evidence type="ECO:0000256" key="4">
    <source>
        <dbReference type="ARBA" id="ARBA00023004"/>
    </source>
</evidence>
<comment type="caution">
    <text evidence="7">The sequence shown here is derived from an EMBL/GenBank/DDBJ whole genome shotgun (WGS) entry which is preliminary data.</text>
</comment>
<accession>A0ABT5J4F5</accession>
<evidence type="ECO:0000313" key="7">
    <source>
        <dbReference type="EMBL" id="MDC7784515.1"/>
    </source>
</evidence>
<comment type="cofactor">
    <cofactor evidence="1">
        <name>[4Fe-4S] cluster</name>
        <dbReference type="ChEBI" id="CHEBI:49883"/>
    </cofactor>
</comment>
<dbReference type="NCBIfam" id="TIGR04085">
    <property type="entry name" value="rSAM_more_4Fe4S"/>
    <property type="match status" value="1"/>
</dbReference>
<reference evidence="7" key="1">
    <citation type="journal article" date="2023" name="Microbiol Resour">
        <title>Genome Sequences of Rhodoplanes serenus and Two Thermotolerant Strains, Rhodoplanes tepidamans and 'Rhodoplanes cryptolactis,' Further Refine the Genus.</title>
        <authorList>
            <person name="Rayyan A.A."/>
            <person name="Kyndt J.A."/>
        </authorList>
    </citation>
    <scope>NUCLEOTIDE SEQUENCE</scope>
    <source>
        <strain evidence="7">DSM 9987</strain>
    </source>
</reference>
<organism evidence="7 8">
    <name type="scientific">Rhodoplanes tepidamans</name>
    <name type="common">Rhodoplanes cryptolactis</name>
    <dbReference type="NCBI Taxonomy" id="200616"/>
    <lineage>
        <taxon>Bacteria</taxon>
        <taxon>Pseudomonadati</taxon>
        <taxon>Pseudomonadota</taxon>
        <taxon>Alphaproteobacteria</taxon>
        <taxon>Hyphomicrobiales</taxon>
        <taxon>Nitrobacteraceae</taxon>
        <taxon>Rhodoplanes</taxon>
    </lineage>
</organism>
<keyword evidence="2" id="KW-0949">S-adenosyl-L-methionine</keyword>
<proteinExistence type="predicted"/>
<evidence type="ECO:0000313" key="8">
    <source>
        <dbReference type="Proteomes" id="UP001165652"/>
    </source>
</evidence>
<dbReference type="EMBL" id="JAQQLI010000002">
    <property type="protein sequence ID" value="MDC7784515.1"/>
    <property type="molecule type" value="Genomic_DNA"/>
</dbReference>
<dbReference type="CDD" id="cd01335">
    <property type="entry name" value="Radical_SAM"/>
    <property type="match status" value="1"/>
</dbReference>
<keyword evidence="3" id="KW-0479">Metal-binding</keyword>
<dbReference type="Pfam" id="PF04055">
    <property type="entry name" value="Radical_SAM"/>
    <property type="match status" value="1"/>
</dbReference>
<name>A0ABT5J4F5_RHOTP</name>
<dbReference type="InterPro" id="IPR050377">
    <property type="entry name" value="Radical_SAM_PqqE_MftC-like"/>
</dbReference>
<feature type="domain" description="Radical SAM core" evidence="6">
    <location>
        <begin position="91"/>
        <end position="309"/>
    </location>
</feature>
<dbReference type="SFLD" id="SFLDS00029">
    <property type="entry name" value="Radical_SAM"/>
    <property type="match status" value="1"/>
</dbReference>
<protein>
    <submittedName>
        <fullName evidence="7">Radical SAM protein</fullName>
    </submittedName>
</protein>
<dbReference type="SMART" id="SM00729">
    <property type="entry name" value="Elp3"/>
    <property type="match status" value="1"/>
</dbReference>
<dbReference type="InterPro" id="IPR007197">
    <property type="entry name" value="rSAM"/>
</dbReference>